<name>A0A4Y2FB51_ARAVE</name>
<organism evidence="1 2">
    <name type="scientific">Araneus ventricosus</name>
    <name type="common">Orbweaver spider</name>
    <name type="synonym">Epeira ventricosa</name>
    <dbReference type="NCBI Taxonomy" id="182803"/>
    <lineage>
        <taxon>Eukaryota</taxon>
        <taxon>Metazoa</taxon>
        <taxon>Ecdysozoa</taxon>
        <taxon>Arthropoda</taxon>
        <taxon>Chelicerata</taxon>
        <taxon>Arachnida</taxon>
        <taxon>Araneae</taxon>
        <taxon>Araneomorphae</taxon>
        <taxon>Entelegynae</taxon>
        <taxon>Araneoidea</taxon>
        <taxon>Araneidae</taxon>
        <taxon>Araneus</taxon>
    </lineage>
</organism>
<keyword evidence="2" id="KW-1185">Reference proteome</keyword>
<accession>A0A4Y2FB51</accession>
<proteinExistence type="predicted"/>
<reference evidence="1 2" key="1">
    <citation type="journal article" date="2019" name="Sci. Rep.">
        <title>Orb-weaving spider Araneus ventricosus genome elucidates the spidroin gene catalogue.</title>
        <authorList>
            <person name="Kono N."/>
            <person name="Nakamura H."/>
            <person name="Ohtoshi R."/>
            <person name="Moran D.A.P."/>
            <person name="Shinohara A."/>
            <person name="Yoshida Y."/>
            <person name="Fujiwara M."/>
            <person name="Mori M."/>
            <person name="Tomita M."/>
            <person name="Arakawa K."/>
        </authorList>
    </citation>
    <scope>NUCLEOTIDE SEQUENCE [LARGE SCALE GENOMIC DNA]</scope>
</reference>
<protein>
    <submittedName>
        <fullName evidence="1">Uncharacterized protein</fullName>
    </submittedName>
</protein>
<gene>
    <name evidence="1" type="ORF">AVEN_8279_1</name>
</gene>
<sequence>MAESRFCNWKTADSRLESTIDPSRTRTRRTLNRSGACSAPPSYSMMYISQYPPPVKRNSLCPEVDTDLYTSQNRMASMAHYKATCRRRIEIWTGDSLVSLNHLVSVCSRYLNTAKKPHETRNCYRVSSKRIAFVSIDIDRGGLVLRSDQFLDNSQPNS</sequence>
<comment type="caution">
    <text evidence="1">The sequence shown here is derived from an EMBL/GenBank/DDBJ whole genome shotgun (WGS) entry which is preliminary data.</text>
</comment>
<dbReference type="AlphaFoldDB" id="A0A4Y2FB51"/>
<dbReference type="EMBL" id="BGPR01000862">
    <property type="protein sequence ID" value="GBM38217.1"/>
    <property type="molecule type" value="Genomic_DNA"/>
</dbReference>
<evidence type="ECO:0000313" key="1">
    <source>
        <dbReference type="EMBL" id="GBM38217.1"/>
    </source>
</evidence>
<dbReference type="Proteomes" id="UP000499080">
    <property type="component" value="Unassembled WGS sequence"/>
</dbReference>
<evidence type="ECO:0000313" key="2">
    <source>
        <dbReference type="Proteomes" id="UP000499080"/>
    </source>
</evidence>